<keyword evidence="2" id="KW-0645">Protease</keyword>
<dbReference type="Gene3D" id="3.40.50.300">
    <property type="entry name" value="P-loop containing nucleotide triphosphate hydrolases"/>
    <property type="match status" value="1"/>
</dbReference>
<keyword evidence="2" id="KW-0378">Hydrolase</keyword>
<evidence type="ECO:0000313" key="2">
    <source>
        <dbReference type="EMBL" id="KAK0638068.1"/>
    </source>
</evidence>
<organism evidence="2 3">
    <name type="scientific">Lasiodiplodia hormozganensis</name>
    <dbReference type="NCBI Taxonomy" id="869390"/>
    <lineage>
        <taxon>Eukaryota</taxon>
        <taxon>Fungi</taxon>
        <taxon>Dikarya</taxon>
        <taxon>Ascomycota</taxon>
        <taxon>Pezizomycotina</taxon>
        <taxon>Dothideomycetes</taxon>
        <taxon>Dothideomycetes incertae sedis</taxon>
        <taxon>Botryosphaeriales</taxon>
        <taxon>Botryosphaeriaceae</taxon>
        <taxon>Lasiodiplodia</taxon>
    </lineage>
</organism>
<dbReference type="GO" id="GO:0005524">
    <property type="term" value="F:ATP binding"/>
    <property type="evidence" value="ECO:0007669"/>
    <property type="project" value="InterPro"/>
</dbReference>
<dbReference type="GO" id="GO:0008237">
    <property type="term" value="F:metallopeptidase activity"/>
    <property type="evidence" value="ECO:0007669"/>
    <property type="project" value="UniProtKB-KW"/>
</dbReference>
<dbReference type="Pfam" id="PF00004">
    <property type="entry name" value="AAA"/>
    <property type="match status" value="1"/>
</dbReference>
<dbReference type="InterPro" id="IPR003593">
    <property type="entry name" value="AAA+_ATPase"/>
</dbReference>
<dbReference type="SUPFAM" id="SSF52540">
    <property type="entry name" value="P-loop containing nucleoside triphosphate hydrolases"/>
    <property type="match status" value="1"/>
</dbReference>
<sequence>MTLYEGPRKCHCCINWVEEYPEDIKEAAEETSDAKSHAILCRVKKSHGKARKPLELDSIVIQSPLLKSTLGDVFANYPGITTTLKEVTFNEPFWEFFYRWDALTEAQEHQGTDAQEHTRLLLDTLSNQLGDVHRVAQDLLQNNINERIVIDAETCAKHALSPSDSLDPITGYDDGLQRVEDFPDRILILCSPTVIAYGLKCKEWGRVDVSGISDIVWNKDAFSSLVLAAETKRLVASFVRTQMAHSRSPDFDDIIEGKGQGMVFLLTGEPGVGKTLTAETVAEEMRTPLYTVSAGELGISCNEVEKELTKILDLACQWNAILLLDESDVFLEQRDSQNLQRNQLVSVFLRMLEYYRGTMFLTTNRLSVFDVAFQSRIHLTLHYPELDHASRRNVWALLLQRVRNSSVSSEELDAVAQEPMNGRQIKNAVKAAQLIAADEGTALTLNHINVALRVMRNPENPRGIRLPRVILNVLAYFGLF</sequence>
<accession>A0AA39XPY9</accession>
<dbReference type="InterPro" id="IPR003959">
    <property type="entry name" value="ATPase_AAA_core"/>
</dbReference>
<dbReference type="EMBL" id="JAUJDW010000103">
    <property type="protein sequence ID" value="KAK0638068.1"/>
    <property type="molecule type" value="Genomic_DNA"/>
</dbReference>
<keyword evidence="2" id="KW-0482">Metalloprotease</keyword>
<dbReference type="AlphaFoldDB" id="A0AA39XPY9"/>
<dbReference type="CDD" id="cd19481">
    <property type="entry name" value="RecA-like_protease"/>
    <property type="match status" value="1"/>
</dbReference>
<evidence type="ECO:0000313" key="3">
    <source>
        <dbReference type="Proteomes" id="UP001175001"/>
    </source>
</evidence>
<dbReference type="PANTHER" id="PTHR46411">
    <property type="entry name" value="FAMILY ATPASE, PUTATIVE-RELATED"/>
    <property type="match status" value="1"/>
</dbReference>
<evidence type="ECO:0000259" key="1">
    <source>
        <dbReference type="SMART" id="SM00382"/>
    </source>
</evidence>
<gene>
    <name evidence="2" type="primary">FTSHI3</name>
    <name evidence="2" type="ORF">DIS24_g10182</name>
</gene>
<keyword evidence="3" id="KW-1185">Reference proteome</keyword>
<dbReference type="PANTHER" id="PTHR46411:SF3">
    <property type="entry name" value="AAA+ ATPASE DOMAIN-CONTAINING PROTEIN"/>
    <property type="match status" value="1"/>
</dbReference>
<reference evidence="2" key="1">
    <citation type="submission" date="2023-06" db="EMBL/GenBank/DDBJ databases">
        <title>Multi-omics analyses reveal the molecular pathogenesis toolkit of Lasiodiplodia hormozganensis, a cross-kingdom pathogen.</title>
        <authorList>
            <person name="Felix C."/>
            <person name="Meneses R."/>
            <person name="Goncalves M.F.M."/>
            <person name="Tilleman L."/>
            <person name="Duarte A.S."/>
            <person name="Jorrin-Novo J.V."/>
            <person name="Van De Peer Y."/>
            <person name="Deforce D."/>
            <person name="Van Nieuwerburgh F."/>
            <person name="Esteves A.C."/>
            <person name="Alves A."/>
        </authorList>
    </citation>
    <scope>NUCLEOTIDE SEQUENCE</scope>
    <source>
        <strain evidence="2">CBS 339.90</strain>
    </source>
</reference>
<protein>
    <submittedName>
        <fullName evidence="2">Inactive ATP-dependent zinc metalloprotease FTSHI 3</fullName>
    </submittedName>
</protein>
<name>A0AA39XPY9_9PEZI</name>
<dbReference type="InterPro" id="IPR027417">
    <property type="entry name" value="P-loop_NTPase"/>
</dbReference>
<dbReference type="Proteomes" id="UP001175001">
    <property type="component" value="Unassembled WGS sequence"/>
</dbReference>
<dbReference type="SMART" id="SM00382">
    <property type="entry name" value="AAA"/>
    <property type="match status" value="1"/>
</dbReference>
<comment type="caution">
    <text evidence="2">The sequence shown here is derived from an EMBL/GenBank/DDBJ whole genome shotgun (WGS) entry which is preliminary data.</text>
</comment>
<dbReference type="GO" id="GO:0016887">
    <property type="term" value="F:ATP hydrolysis activity"/>
    <property type="evidence" value="ECO:0007669"/>
    <property type="project" value="InterPro"/>
</dbReference>
<feature type="domain" description="AAA+ ATPase" evidence="1">
    <location>
        <begin position="260"/>
        <end position="387"/>
    </location>
</feature>
<proteinExistence type="predicted"/>